<sequence>MQYEELYSEAVEVGFHFVLRQIHFLYICTCNVGLQSIRKKDNGGFFAHFLPLPTETTEVLIDPDNGQSLRFGRK</sequence>
<gene>
    <name evidence="1" type="ORF">AB6A40_003855</name>
</gene>
<accession>A0ABD6ED67</accession>
<evidence type="ECO:0000313" key="2">
    <source>
        <dbReference type="Proteomes" id="UP001608902"/>
    </source>
</evidence>
<proteinExistence type="predicted"/>
<evidence type="ECO:0000313" key="1">
    <source>
        <dbReference type="EMBL" id="MFH4977146.1"/>
    </source>
</evidence>
<dbReference type="EMBL" id="JBGFUD010002090">
    <property type="protein sequence ID" value="MFH4977146.1"/>
    <property type="molecule type" value="Genomic_DNA"/>
</dbReference>
<dbReference type="AlphaFoldDB" id="A0ABD6ED67"/>
<reference evidence="1 2" key="1">
    <citation type="submission" date="2024-08" db="EMBL/GenBank/DDBJ databases">
        <title>Gnathostoma spinigerum genome.</title>
        <authorList>
            <person name="Gonzalez-Bertolin B."/>
            <person name="Monzon S."/>
            <person name="Zaballos A."/>
            <person name="Jimenez P."/>
            <person name="Dekumyoy P."/>
            <person name="Varona S."/>
            <person name="Cuesta I."/>
            <person name="Sumanam S."/>
            <person name="Adisakwattana P."/>
            <person name="Gasser R.B."/>
            <person name="Hernandez-Gonzalez A."/>
            <person name="Young N.D."/>
            <person name="Perteguer M.J."/>
        </authorList>
    </citation>
    <scope>NUCLEOTIDE SEQUENCE [LARGE SCALE GENOMIC DNA]</scope>
    <source>
        <strain evidence="1">AL3</strain>
        <tissue evidence="1">Liver</tissue>
    </source>
</reference>
<protein>
    <submittedName>
        <fullName evidence="1">Uncharacterized protein</fullName>
    </submittedName>
</protein>
<keyword evidence="2" id="KW-1185">Reference proteome</keyword>
<dbReference type="Proteomes" id="UP001608902">
    <property type="component" value="Unassembled WGS sequence"/>
</dbReference>
<organism evidence="1 2">
    <name type="scientific">Gnathostoma spinigerum</name>
    <dbReference type="NCBI Taxonomy" id="75299"/>
    <lineage>
        <taxon>Eukaryota</taxon>
        <taxon>Metazoa</taxon>
        <taxon>Ecdysozoa</taxon>
        <taxon>Nematoda</taxon>
        <taxon>Chromadorea</taxon>
        <taxon>Rhabditida</taxon>
        <taxon>Spirurina</taxon>
        <taxon>Gnathostomatomorpha</taxon>
        <taxon>Gnathostomatoidea</taxon>
        <taxon>Gnathostomatidae</taxon>
        <taxon>Gnathostoma</taxon>
    </lineage>
</organism>
<name>A0ABD6ED67_9BILA</name>
<comment type="caution">
    <text evidence="1">The sequence shown here is derived from an EMBL/GenBank/DDBJ whole genome shotgun (WGS) entry which is preliminary data.</text>
</comment>